<dbReference type="InterPro" id="IPR004045">
    <property type="entry name" value="Glutathione_S-Trfase_N"/>
</dbReference>
<evidence type="ECO:0000313" key="3">
    <source>
        <dbReference type="Proteomes" id="UP000887578"/>
    </source>
</evidence>
<accession>A0A914P256</accession>
<reference evidence="4" key="1">
    <citation type="submission" date="2022-11" db="UniProtKB">
        <authorList>
            <consortium name="WormBaseParasite"/>
        </authorList>
    </citation>
    <scope>IDENTIFICATION</scope>
</reference>
<protein>
    <submittedName>
        <fullName evidence="4">Glutathione S-transferase</fullName>
    </submittedName>
</protein>
<dbReference type="PROSITE" id="PS50404">
    <property type="entry name" value="GST_NTER"/>
    <property type="match status" value="1"/>
</dbReference>
<dbReference type="CDD" id="cd03192">
    <property type="entry name" value="GST_C_Sigma_like"/>
    <property type="match status" value="1"/>
</dbReference>
<sequence length="204" mass="23607">MPQYKLNYFNARGYGEAARLIFHYAGQEFEDSRWTNEQWLQIKPSSETGKAPWLEVDGVRIYGSVPLTRYLGTIFGLYGEDAMENAQIDSIIDTYKDCIEDIWPYALIKSGRKEGDIEEVKPAFEEARKRFLTYLTKKLENSGSGFLGSKFTWADAFLAEGITTMLLFDDHLKADYPKIVEYKERVHSLPKIKEYVEKRPNNGF</sequence>
<evidence type="ECO:0000313" key="4">
    <source>
        <dbReference type="WBParaSite" id="PDA_v2.g11311.t1"/>
    </source>
</evidence>
<feature type="domain" description="GST C-terminal" evidence="2">
    <location>
        <begin position="81"/>
        <end position="204"/>
    </location>
</feature>
<dbReference type="InterPro" id="IPR040079">
    <property type="entry name" value="Glutathione_S-Trfase"/>
</dbReference>
<dbReference type="Proteomes" id="UP000887578">
    <property type="component" value="Unplaced"/>
</dbReference>
<dbReference type="PANTHER" id="PTHR11571">
    <property type="entry name" value="GLUTATHIONE S-TRANSFERASE"/>
    <property type="match status" value="1"/>
</dbReference>
<dbReference type="InterPro" id="IPR050213">
    <property type="entry name" value="GST_superfamily"/>
</dbReference>
<dbReference type="SUPFAM" id="SSF52833">
    <property type="entry name" value="Thioredoxin-like"/>
    <property type="match status" value="1"/>
</dbReference>
<dbReference type="SUPFAM" id="SSF47616">
    <property type="entry name" value="GST C-terminal domain-like"/>
    <property type="match status" value="1"/>
</dbReference>
<dbReference type="SFLD" id="SFLDG01205">
    <property type="entry name" value="AMPS.1"/>
    <property type="match status" value="1"/>
</dbReference>
<dbReference type="AlphaFoldDB" id="A0A914P256"/>
<dbReference type="Gene3D" id="1.20.1050.10">
    <property type="match status" value="1"/>
</dbReference>
<name>A0A914P256_9BILA</name>
<dbReference type="SFLD" id="SFLDG00363">
    <property type="entry name" value="AMPS_(cytGST):_Alpha-__Mu-__Pi"/>
    <property type="match status" value="1"/>
</dbReference>
<dbReference type="GO" id="GO:0004364">
    <property type="term" value="F:glutathione transferase activity"/>
    <property type="evidence" value="ECO:0007669"/>
    <property type="project" value="UniProtKB-ARBA"/>
</dbReference>
<dbReference type="GO" id="GO:0006749">
    <property type="term" value="P:glutathione metabolic process"/>
    <property type="evidence" value="ECO:0007669"/>
    <property type="project" value="TreeGrafter"/>
</dbReference>
<dbReference type="SFLD" id="SFLDS00019">
    <property type="entry name" value="Glutathione_Transferase_(cytos"/>
    <property type="match status" value="1"/>
</dbReference>
<dbReference type="InterPro" id="IPR010987">
    <property type="entry name" value="Glutathione-S-Trfase_C-like"/>
</dbReference>
<evidence type="ECO:0000259" key="2">
    <source>
        <dbReference type="PROSITE" id="PS50405"/>
    </source>
</evidence>
<dbReference type="Pfam" id="PF14497">
    <property type="entry name" value="GST_C_3"/>
    <property type="match status" value="1"/>
</dbReference>
<organism evidence="3 4">
    <name type="scientific">Panagrolaimus davidi</name>
    <dbReference type="NCBI Taxonomy" id="227884"/>
    <lineage>
        <taxon>Eukaryota</taxon>
        <taxon>Metazoa</taxon>
        <taxon>Ecdysozoa</taxon>
        <taxon>Nematoda</taxon>
        <taxon>Chromadorea</taxon>
        <taxon>Rhabditida</taxon>
        <taxon>Tylenchina</taxon>
        <taxon>Panagrolaimomorpha</taxon>
        <taxon>Panagrolaimoidea</taxon>
        <taxon>Panagrolaimidae</taxon>
        <taxon>Panagrolaimus</taxon>
    </lineage>
</organism>
<dbReference type="Gene3D" id="3.40.30.10">
    <property type="entry name" value="Glutaredoxin"/>
    <property type="match status" value="1"/>
</dbReference>
<dbReference type="PROSITE" id="PS50405">
    <property type="entry name" value="GST_CTER"/>
    <property type="match status" value="1"/>
</dbReference>
<keyword evidence="3" id="KW-1185">Reference proteome</keyword>
<dbReference type="InterPro" id="IPR004046">
    <property type="entry name" value="GST_C"/>
</dbReference>
<proteinExistence type="predicted"/>
<dbReference type="InterPro" id="IPR036282">
    <property type="entry name" value="Glutathione-S-Trfase_C_sf"/>
</dbReference>
<dbReference type="InterPro" id="IPR036249">
    <property type="entry name" value="Thioredoxin-like_sf"/>
</dbReference>
<dbReference type="WBParaSite" id="PDA_v2.g11311.t1">
    <property type="protein sequence ID" value="PDA_v2.g11311.t1"/>
    <property type="gene ID" value="PDA_v2.g11311"/>
</dbReference>
<dbReference type="PANTHER" id="PTHR11571:SF260">
    <property type="entry name" value="GLUTATHIONE S-TRANSFERASE"/>
    <property type="match status" value="1"/>
</dbReference>
<dbReference type="CDD" id="cd03039">
    <property type="entry name" value="GST_N_Sigma_like"/>
    <property type="match status" value="1"/>
</dbReference>
<evidence type="ECO:0000259" key="1">
    <source>
        <dbReference type="PROSITE" id="PS50404"/>
    </source>
</evidence>
<feature type="domain" description="GST N-terminal" evidence="1">
    <location>
        <begin position="2"/>
        <end position="79"/>
    </location>
</feature>